<evidence type="ECO:0000313" key="4">
    <source>
        <dbReference type="Proteomes" id="UP001591681"/>
    </source>
</evidence>
<evidence type="ECO:0000256" key="2">
    <source>
        <dbReference type="ARBA" id="ARBA00022703"/>
    </source>
</evidence>
<dbReference type="InterPro" id="IPR036834">
    <property type="entry name" value="Bcl-2-like_sf"/>
</dbReference>
<evidence type="ECO:0000256" key="1">
    <source>
        <dbReference type="ARBA" id="ARBA00022553"/>
    </source>
</evidence>
<dbReference type="PANTHER" id="PTHR14965:SF1">
    <property type="entry name" value="APOPTOSIS FACILITATOR BCL-2-LIKE PROTEIN 14"/>
    <property type="match status" value="1"/>
</dbReference>
<proteinExistence type="predicted"/>
<keyword evidence="2" id="KW-0053">Apoptosis</keyword>
<keyword evidence="1" id="KW-0597">Phosphoprotein</keyword>
<protein>
    <recommendedName>
        <fullName evidence="5">Apoptosis facilitator Bcl-2-like protein 14</fullName>
    </recommendedName>
</protein>
<sequence>METDAGEPIAGSSEFKLLQAYCSRRRKKKSKRRSAFTDSPVTAMGMSNTFLLQSSGNQGIALKTTGSRDELGNVADKLTQIADNVDVDANVLESDSSDDPDDVIQKLVSLLRLAGDELDGELKKNPALLKQIQSSLTYGLFEKVTKTFLGYVLPLCGGPTQGSQQAQIAVTCEVTSRLSALDLQPMNRVMGFGAQFLQQNFSGWVQHHGGWVSGQS</sequence>
<organism evidence="3 4">
    <name type="scientific">Coilia grayii</name>
    <name type="common">Gray's grenadier anchovy</name>
    <dbReference type="NCBI Taxonomy" id="363190"/>
    <lineage>
        <taxon>Eukaryota</taxon>
        <taxon>Metazoa</taxon>
        <taxon>Chordata</taxon>
        <taxon>Craniata</taxon>
        <taxon>Vertebrata</taxon>
        <taxon>Euteleostomi</taxon>
        <taxon>Actinopterygii</taxon>
        <taxon>Neopterygii</taxon>
        <taxon>Teleostei</taxon>
        <taxon>Clupei</taxon>
        <taxon>Clupeiformes</taxon>
        <taxon>Clupeoidei</taxon>
        <taxon>Engraulidae</taxon>
        <taxon>Coilinae</taxon>
        <taxon>Coilia</taxon>
    </lineage>
</organism>
<dbReference type="Proteomes" id="UP001591681">
    <property type="component" value="Unassembled WGS sequence"/>
</dbReference>
<dbReference type="GO" id="GO:0006915">
    <property type="term" value="P:apoptotic process"/>
    <property type="evidence" value="ECO:0007669"/>
    <property type="project" value="UniProtKB-KW"/>
</dbReference>
<keyword evidence="4" id="KW-1185">Reference proteome</keyword>
<dbReference type="SUPFAM" id="SSF56854">
    <property type="entry name" value="Bcl-2 inhibitors of programmed cell death"/>
    <property type="match status" value="1"/>
</dbReference>
<dbReference type="PANTHER" id="PTHR14965">
    <property type="entry name" value="SI:CH73-248E21.1"/>
    <property type="match status" value="1"/>
</dbReference>
<dbReference type="PROSITE" id="PS50062">
    <property type="entry name" value="BCL2_FAMILY"/>
    <property type="match status" value="1"/>
</dbReference>
<reference evidence="3 4" key="1">
    <citation type="submission" date="2024-09" db="EMBL/GenBank/DDBJ databases">
        <title>A chromosome-level genome assembly of Gray's grenadier anchovy, Coilia grayii.</title>
        <authorList>
            <person name="Fu Z."/>
        </authorList>
    </citation>
    <scope>NUCLEOTIDE SEQUENCE [LARGE SCALE GENOMIC DNA]</scope>
    <source>
        <strain evidence="3">G4</strain>
        <tissue evidence="3">Muscle</tissue>
    </source>
</reference>
<dbReference type="Gene3D" id="1.10.437.10">
    <property type="entry name" value="Blc2-like"/>
    <property type="match status" value="1"/>
</dbReference>
<dbReference type="AlphaFoldDB" id="A0ABD1K2C4"/>
<accession>A0ABD1K2C4</accession>
<dbReference type="InterPro" id="IPR002475">
    <property type="entry name" value="Bcl2-like"/>
</dbReference>
<evidence type="ECO:0000313" key="3">
    <source>
        <dbReference type="EMBL" id="KAL2093063.1"/>
    </source>
</evidence>
<comment type="caution">
    <text evidence="3">The sequence shown here is derived from an EMBL/GenBank/DDBJ whole genome shotgun (WGS) entry which is preliminary data.</text>
</comment>
<gene>
    <name evidence="3" type="ORF">ACEWY4_010375</name>
</gene>
<dbReference type="EMBL" id="JBHFQA010000009">
    <property type="protein sequence ID" value="KAL2093063.1"/>
    <property type="molecule type" value="Genomic_DNA"/>
</dbReference>
<name>A0ABD1K2C4_9TELE</name>
<evidence type="ECO:0008006" key="5">
    <source>
        <dbReference type="Google" id="ProtNLM"/>
    </source>
</evidence>